<dbReference type="CDD" id="cd00030">
    <property type="entry name" value="C2"/>
    <property type="match status" value="2"/>
</dbReference>
<dbReference type="GO" id="GO:0008289">
    <property type="term" value="F:lipid binding"/>
    <property type="evidence" value="ECO:0007669"/>
    <property type="project" value="UniProtKB-KW"/>
</dbReference>
<dbReference type="SMART" id="SM00239">
    <property type="entry name" value="C2"/>
    <property type="match status" value="3"/>
</dbReference>
<feature type="domain" description="SMP-LTD" evidence="7">
    <location>
        <begin position="91"/>
        <end position="277"/>
    </location>
</feature>
<protein>
    <submittedName>
        <fullName evidence="8">Uncharacterized protein</fullName>
    </submittedName>
</protein>
<dbReference type="EMBL" id="JADCNM010000001">
    <property type="protein sequence ID" value="KAG0500143.1"/>
    <property type="molecule type" value="Genomic_DNA"/>
</dbReference>
<dbReference type="PROSITE" id="PS51847">
    <property type="entry name" value="SMP"/>
    <property type="match status" value="1"/>
</dbReference>
<proteinExistence type="predicted"/>
<evidence type="ECO:0000256" key="5">
    <source>
        <dbReference type="ARBA" id="ARBA00023136"/>
    </source>
</evidence>
<dbReference type="GO" id="GO:0006869">
    <property type="term" value="P:lipid transport"/>
    <property type="evidence" value="ECO:0007669"/>
    <property type="project" value="UniProtKB-KW"/>
</dbReference>
<organism evidence="8 9">
    <name type="scientific">Vanilla planifolia</name>
    <name type="common">Vanilla</name>
    <dbReference type="NCBI Taxonomy" id="51239"/>
    <lineage>
        <taxon>Eukaryota</taxon>
        <taxon>Viridiplantae</taxon>
        <taxon>Streptophyta</taxon>
        <taxon>Embryophyta</taxon>
        <taxon>Tracheophyta</taxon>
        <taxon>Spermatophyta</taxon>
        <taxon>Magnoliopsida</taxon>
        <taxon>Liliopsida</taxon>
        <taxon>Asparagales</taxon>
        <taxon>Orchidaceae</taxon>
        <taxon>Vanilloideae</taxon>
        <taxon>Vanilleae</taxon>
        <taxon>Vanilla</taxon>
    </lineage>
</organism>
<dbReference type="SUPFAM" id="SSF49562">
    <property type="entry name" value="C2 domain (Calcium/lipid-binding domain, CaLB)"/>
    <property type="match status" value="3"/>
</dbReference>
<evidence type="ECO:0000259" key="7">
    <source>
        <dbReference type="PROSITE" id="PS51847"/>
    </source>
</evidence>
<dbReference type="PANTHER" id="PTHR47264">
    <property type="entry name" value="OS01G0128800 PROTEIN"/>
    <property type="match status" value="1"/>
</dbReference>
<keyword evidence="4" id="KW-0446">Lipid-binding</keyword>
<evidence type="ECO:0000256" key="2">
    <source>
        <dbReference type="ARBA" id="ARBA00022448"/>
    </source>
</evidence>
<dbReference type="InterPro" id="IPR031468">
    <property type="entry name" value="SMP_LBD"/>
</dbReference>
<feature type="domain" description="C2" evidence="6">
    <location>
        <begin position="462"/>
        <end position="579"/>
    </location>
</feature>
<evidence type="ECO:0000259" key="6">
    <source>
        <dbReference type="PROSITE" id="PS50004"/>
    </source>
</evidence>
<feature type="domain" description="C2" evidence="6">
    <location>
        <begin position="594"/>
        <end position="707"/>
    </location>
</feature>
<dbReference type="PANTHER" id="PTHR47264:SF3">
    <property type="entry name" value="SYNAPTOTAGMIN-5 ISOFORM X1"/>
    <property type="match status" value="1"/>
</dbReference>
<keyword evidence="2" id="KW-0813">Transport</keyword>
<dbReference type="AlphaFoldDB" id="A0A835S063"/>
<dbReference type="Proteomes" id="UP000639772">
    <property type="component" value="Chromosome 1"/>
</dbReference>
<dbReference type="Gene3D" id="2.60.40.150">
    <property type="entry name" value="C2 domain"/>
    <property type="match status" value="3"/>
</dbReference>
<evidence type="ECO:0000256" key="4">
    <source>
        <dbReference type="ARBA" id="ARBA00023121"/>
    </source>
</evidence>
<name>A0A835S063_VANPL</name>
<comment type="subcellular location">
    <subcellularLocation>
        <location evidence="1">Membrane</location>
    </subcellularLocation>
</comment>
<evidence type="ECO:0000313" key="8">
    <source>
        <dbReference type="EMBL" id="KAG0500143.1"/>
    </source>
</evidence>
<evidence type="ECO:0000256" key="1">
    <source>
        <dbReference type="ARBA" id="ARBA00004370"/>
    </source>
</evidence>
<dbReference type="CDD" id="cd21669">
    <property type="entry name" value="SMP_SF"/>
    <property type="match status" value="1"/>
</dbReference>
<dbReference type="InterPro" id="IPR000008">
    <property type="entry name" value="C2_dom"/>
</dbReference>
<keyword evidence="3" id="KW-0445">Lipid transport</keyword>
<evidence type="ECO:0000313" key="9">
    <source>
        <dbReference type="Proteomes" id="UP000639772"/>
    </source>
</evidence>
<dbReference type="OrthoDB" id="270970at2759"/>
<dbReference type="InterPro" id="IPR035892">
    <property type="entry name" value="C2_domain_sf"/>
</dbReference>
<gene>
    <name evidence="8" type="ORF">HPP92_000215</name>
</gene>
<evidence type="ECO:0000256" key="3">
    <source>
        <dbReference type="ARBA" id="ARBA00023055"/>
    </source>
</evidence>
<keyword evidence="5" id="KW-0472">Membrane</keyword>
<dbReference type="Pfam" id="PF00168">
    <property type="entry name" value="C2"/>
    <property type="match status" value="3"/>
</dbReference>
<accession>A0A835S063</accession>
<dbReference type="GO" id="GO:0016020">
    <property type="term" value="C:membrane"/>
    <property type="evidence" value="ECO:0007669"/>
    <property type="project" value="UniProtKB-SubCell"/>
</dbReference>
<reference evidence="8 9" key="1">
    <citation type="journal article" date="2020" name="Nat. Food">
        <title>A phased Vanilla planifolia genome enables genetic improvement of flavour and production.</title>
        <authorList>
            <person name="Hasing T."/>
            <person name="Tang H."/>
            <person name="Brym M."/>
            <person name="Khazi F."/>
            <person name="Huang T."/>
            <person name="Chambers A.H."/>
        </authorList>
    </citation>
    <scope>NUCLEOTIDE SEQUENCE [LARGE SCALE GENOMIC DNA]</scope>
    <source>
        <tissue evidence="8">Leaf</tissue>
    </source>
</reference>
<sequence length="821" mass="92452">MRKRLRNLYAKEAVEFLNHVMEEKPLLPFLIPLGFFAWAIERWLVPFSNWIPLAFAVWATIEYGRFRRQLLMESMNKRWKQLIVHTMPVTPFEPCEWLNKLLMEVWPNYMEPRLSHRLSSMVERRLKNRKPKLIEKLELQEFSLGSCPPNLGEHGVHWFTSGEQSVMRLGFDWDSNEMSVMLMAKLAKPLMGTARIVINSIHIKGDILVTPILDGQALLYSFESTPEIRIGVAFGSGNSQALPATELPGVSTWLVKIFMETLAKTMVEPRRACFSLPAIDHRKKAVGGVLSVSVVSASNVHGISARHHSGESMHGSNLSIQSSLYSGNQPLQTFVELELGDLTRKTNTALGSNPRWNAAFNMIMHGDTGILRFHLYESDPTSVKLNYLTSCEIKMKYVSDDSTTFWAIGPKLGVVAKHAAENCGQEIEMVIPFEETNFGELTVRLILKEWQFSDGSFTTSTSNGHPQSSIFGSSSLQLRSGRKLIVTVVEGRSLITKDKSGKCDPYVKLQYGKVLQRTKTVYNTTTPVWNQVFEFDEIIGGEYLKINCFNAEKFGDEKIGSARVNLEGLLEGSCRDAWIPLEKVNSGELRLQIKVAKSNGRNSPPRSFSAGWIELFLIEARDLVAADLRGTSDPYVKVQYGNVKKRTKVVYKTLYPRWYQYLEFPDTGSRLVLYVKDHNAVLPESSIGDCVVEYEMLPPNETADKWIPLQGVKSGEIHVHVTRRVPDLQKKSKVSCSISSSSKATKLTGNMREMLKKVQGLVNEGDLEGLSLAISEMESAEDAREEYLLLLEREKALLVNKISDLGHEILRSSSSPSSLSF</sequence>
<comment type="caution">
    <text evidence="8">The sequence shown here is derived from an EMBL/GenBank/DDBJ whole genome shotgun (WGS) entry which is preliminary data.</text>
</comment>
<dbReference type="PROSITE" id="PS50004">
    <property type="entry name" value="C2"/>
    <property type="match status" value="2"/>
</dbReference>